<protein>
    <submittedName>
        <fullName evidence="1">Uncharacterized protein</fullName>
    </submittedName>
</protein>
<name>J1L0K1_9EURY</name>
<evidence type="ECO:0000313" key="2">
    <source>
        <dbReference type="Proteomes" id="UP000005095"/>
    </source>
</evidence>
<accession>J1L0K1</accession>
<dbReference type="RefSeq" id="WP_004037145.1">
    <property type="nucleotide sequence ID" value="NZ_CM001555.1"/>
</dbReference>
<sequence length="597" mass="68475">MVLCYENWNNRLFKYFFNENMAYQEVIIYADAEVITRVGSPEGDVSAFLDTIKSWSGYTNRKSFCQRALSTYRAWENNPEKFSEPPYFAYLVFLIYAGTIEDQEGRSYYRKLNTLLDDLERDNHSPPSFNRMETLWEDLDRWTTQTCKGRIGKFTKVESHFVHVSNPISQSLLSEEDRKKLPNIFSWAAMSPDTLPLEEEVRRAMVDYNGPGGLSARIRRLLEKVGKNRSALSENENAAYILMMRLVFSDLVNWDGNKPLDLQGGLSSRVWICIREKGIFTSTGVRVRLQGDKYCSFYDIDRLSLKVGDQEIDLSCEGSPGHIGWSKRVNICRNNNKKMLDTLEFPSIWSEGATFIGDNGEFLARLRGGDIHIFRDGSVWSFDETWVEVNRLEKNHRLLIACRAEVSRNVEKWGRSCCRAFKERQILQSLTGWIFYEVDGVEKGNEDISGLSIPDFATSRLEGGLKLKDKNRHIKKYLQGGLPVLVLEGGDGDEVGVLRTENGDLVLQKMPGEGDRWLLPQDIPVGTLLRIEIGRYDEDGMFRKVAYSHTITVEPIKIKKTIHSVWRDSIGEVVDDKANNRPVINGYSIREAQERVD</sequence>
<dbReference type="STRING" id="28892.Metli_0167"/>
<dbReference type="AlphaFoldDB" id="J1L0K1"/>
<evidence type="ECO:0000313" key="1">
    <source>
        <dbReference type="EMBL" id="EJG06145.1"/>
    </source>
</evidence>
<reference evidence="1 2" key="1">
    <citation type="submission" date="2011-08" db="EMBL/GenBank/DDBJ databases">
        <title>The complete genome of Methanofollis liminatans DSM 4140.</title>
        <authorList>
            <consortium name="US DOE Joint Genome Institute (JGI-PGF)"/>
            <person name="Lucas S."/>
            <person name="Han J."/>
            <person name="Lapidus A."/>
            <person name="Bruce D."/>
            <person name="Goodwin L."/>
            <person name="Pitluck S."/>
            <person name="Peters L."/>
            <person name="Kyrpides N."/>
            <person name="Mavromatis K."/>
            <person name="Ivanova N."/>
            <person name="Mikhailova N."/>
            <person name="Lu M."/>
            <person name="Detter J.C."/>
            <person name="Tapia R."/>
            <person name="Han C."/>
            <person name="Land M."/>
            <person name="Hauser L."/>
            <person name="Markowitz V."/>
            <person name="Cheng J.-F."/>
            <person name="Hugenholtz P."/>
            <person name="Woyke T."/>
            <person name="Wu D."/>
            <person name="Spring S."/>
            <person name="Schuler E."/>
            <person name="Brambilla E."/>
            <person name="Klenk H.-P."/>
            <person name="Eisen J.A."/>
        </authorList>
    </citation>
    <scope>NUCLEOTIDE SEQUENCE [LARGE SCALE GENOMIC DNA]</scope>
    <source>
        <strain evidence="1 2">DSM 4140</strain>
    </source>
</reference>
<dbReference type="EMBL" id="CM001555">
    <property type="protein sequence ID" value="EJG06145.1"/>
    <property type="molecule type" value="Genomic_DNA"/>
</dbReference>
<dbReference type="Proteomes" id="UP000005095">
    <property type="component" value="Chromosome"/>
</dbReference>
<dbReference type="HOGENOM" id="CLU_402619_0_0_2"/>
<proteinExistence type="predicted"/>
<gene>
    <name evidence="1" type="ORF">Metli_0167</name>
</gene>
<keyword evidence="2" id="KW-1185">Reference proteome</keyword>
<organism evidence="1 2">
    <name type="scientific">Methanofollis liminatans DSM 4140</name>
    <dbReference type="NCBI Taxonomy" id="28892"/>
    <lineage>
        <taxon>Archaea</taxon>
        <taxon>Methanobacteriati</taxon>
        <taxon>Methanobacteriota</taxon>
        <taxon>Stenosarchaea group</taxon>
        <taxon>Methanomicrobia</taxon>
        <taxon>Methanomicrobiales</taxon>
        <taxon>Methanomicrobiaceae</taxon>
        <taxon>Methanofollis</taxon>
    </lineage>
</organism>